<evidence type="ECO:0000313" key="3">
    <source>
        <dbReference type="Proteomes" id="UP001449657"/>
    </source>
</evidence>
<keyword evidence="1" id="KW-0732">Signal</keyword>
<dbReference type="EMBL" id="CP150096">
    <property type="protein sequence ID" value="WZN47937.1"/>
    <property type="molecule type" value="Genomic_DNA"/>
</dbReference>
<dbReference type="RefSeq" id="WP_341842545.1">
    <property type="nucleotide sequence ID" value="NZ_CP149792.1"/>
</dbReference>
<accession>A0ABZ2Z8F4</accession>
<sequence>MKIRSIPFLLASLCLFMPLFTHAQETLGQPKFDYSPKTPEIAAMQQFQDFPVSYFTGIPNITIPLLKVPSKSGSVNFSLTYQGGGVKADQQTGVVGLGWSLNAGGMITRTVKGNPDEGIRFRTVKDTSIVFNPGTGKWDTTYFWGAASERWMLSGYQIYGGMYTDNSSNLDLTAVYSRLVSNNNSVKSGSAPDTWDLENYYAGMSDGEPDMFYFNFEGYSGKFYFKNKQPVLIPQNQELKIVTTFYKGVGEYSMTDNYFDAFSIITPDGKEYRFGGSTSARVLAEINNSGYYKPNAWLLTTIIDRNSKDTIRFEYEQRSSSLKRPVNGQEFVKATDFDACIDLWGSLQTERFKEARLLKVTTRKAEARLYYSDVSETYVSTSRLDSIRLYDRVTGLPDKKSQLDYSNFKSGRLKLNACILTDVNARLVMPYQFTYYDTAFQKDPVNTTKDFYSPYSQDYWGFYNDKVINHQKQSLYILCGTTGNRKPAWPQMQRDALIAVSYPTGGKTMLEYEPHDFSSARNLDGTFADADNFQSAIIHDFNISSMVGGLRLKRMLHYDPLRGDTLIRKLTYRKFDLPNQSSGHLYVSPSLFVSLNTPYCSPSDPARYFVATHNIQENSNGEGHIGYNNVAVTEEKAGVSNGRTEYEYFSDVNTDSTFYFNVCDSAVNNCYIGNYDILVPWLPKRVLPNLLTGMEKAKRVYTQAGQILQESRTNYQSIRYSGMLRAILLRNVEKNKLCGIPPINGGTTPSPNGSKQLLSPNFSFQFLQSYVIGRMAIMPKETIEDHYTTSGLKMTDTITFTYASPYHILPTRKTSRSSNGLQVYEDILYAADFTDVAGDSTFKYLKKGYYNFPIASFKNVNGKVVSGGYRKYKMSFATDSTSILPKEEYALLTVEGELPTAINLTTTYPKQLNFTASKFLRVADYEFDTDNNISQVTTKGGGLRALTWDYNNSQPVSATLNAGRLEIAYTSFESATNGRWTGSSSRVAGGIMGSRAYSLSAGALSVSGLPSGKEYIVSYWSNGAAAAVNGIAATQGPLKQGWRYYQHILPATTTSVSVSGTVQIDELRLYPRQASMSTFAYNPLSGVTEIATPNGISQFEYDGLDRLLLIRDLDGNIIKQAAYVYETFNHTAATWLNTGTTRCKPCAANSAYNDVILQHEQTDINPRSATFSTKRWVDAGTSTSCTSNAVWQNTATATRCKKNGSNQNTGEIEQEQKDMNPCSATYNTLRWVVTGTNLTTCPLPVVCSGNDKKLINGVCETGNRVNTASAGVIVNGQNRYKCTYHYEWSDCSKSINYEEIMVSPCTLNLSCDDW</sequence>
<feature type="chain" id="PRO_5046764011" description="YD repeat-containing protein" evidence="1">
    <location>
        <begin position="24"/>
        <end position="1314"/>
    </location>
</feature>
<gene>
    <name evidence="2" type="ORF">WJU22_07075</name>
</gene>
<keyword evidence="3" id="KW-1185">Reference proteome</keyword>
<proteinExistence type="predicted"/>
<evidence type="ECO:0000256" key="1">
    <source>
        <dbReference type="SAM" id="SignalP"/>
    </source>
</evidence>
<organism evidence="2 3">
    <name type="scientific">Chitinophaga caseinilytica</name>
    <dbReference type="NCBI Taxonomy" id="2267521"/>
    <lineage>
        <taxon>Bacteria</taxon>
        <taxon>Pseudomonadati</taxon>
        <taxon>Bacteroidota</taxon>
        <taxon>Chitinophagia</taxon>
        <taxon>Chitinophagales</taxon>
        <taxon>Chitinophagaceae</taxon>
        <taxon>Chitinophaga</taxon>
    </lineage>
</organism>
<evidence type="ECO:0000313" key="2">
    <source>
        <dbReference type="EMBL" id="WZN47937.1"/>
    </source>
</evidence>
<feature type="signal peptide" evidence="1">
    <location>
        <begin position="1"/>
        <end position="23"/>
    </location>
</feature>
<dbReference type="Proteomes" id="UP001449657">
    <property type="component" value="Chromosome"/>
</dbReference>
<evidence type="ECO:0008006" key="4">
    <source>
        <dbReference type="Google" id="ProtNLM"/>
    </source>
</evidence>
<name>A0ABZ2Z8F4_9BACT</name>
<protein>
    <recommendedName>
        <fullName evidence="4">YD repeat-containing protein</fullName>
    </recommendedName>
</protein>
<reference evidence="2 3" key="1">
    <citation type="submission" date="2024-03" db="EMBL/GenBank/DDBJ databases">
        <title>Chitinophaga caseinilytica sp. nov., a casein hydrolysing bacterium isolated from forest soil.</title>
        <authorList>
            <person name="Lee D.S."/>
            <person name="Han D.M."/>
            <person name="Baek J.H."/>
            <person name="Choi D.G."/>
            <person name="Jeon J.H."/>
            <person name="Jeon C.O."/>
        </authorList>
    </citation>
    <scope>NUCLEOTIDE SEQUENCE [LARGE SCALE GENOMIC DNA]</scope>
    <source>
        <strain evidence="2 3">KACC 19118</strain>
    </source>
</reference>